<evidence type="ECO:0000259" key="8">
    <source>
        <dbReference type="PROSITE" id="PS50110"/>
    </source>
</evidence>
<gene>
    <name evidence="10" type="ORF">J2S15_000061</name>
</gene>
<evidence type="ECO:0000256" key="3">
    <source>
        <dbReference type="ARBA" id="ARBA00023015"/>
    </source>
</evidence>
<evidence type="ECO:0000256" key="4">
    <source>
        <dbReference type="ARBA" id="ARBA00023125"/>
    </source>
</evidence>
<feature type="domain" description="Response regulatory" evidence="8">
    <location>
        <begin position="2"/>
        <end position="116"/>
    </location>
</feature>
<keyword evidence="1 6" id="KW-0597">Phosphoprotein</keyword>
<dbReference type="SMART" id="SM00862">
    <property type="entry name" value="Trans_reg_C"/>
    <property type="match status" value="1"/>
</dbReference>
<feature type="modified residue" description="4-aspartylphosphate" evidence="6">
    <location>
        <position position="51"/>
    </location>
</feature>
<dbReference type="SMART" id="SM00448">
    <property type="entry name" value="REC"/>
    <property type="match status" value="1"/>
</dbReference>
<dbReference type="Proteomes" id="UP001230220">
    <property type="component" value="Unassembled WGS sequence"/>
</dbReference>
<evidence type="ECO:0000313" key="11">
    <source>
        <dbReference type="Proteomes" id="UP001230220"/>
    </source>
</evidence>
<evidence type="ECO:0000256" key="1">
    <source>
        <dbReference type="ARBA" id="ARBA00022553"/>
    </source>
</evidence>
<name>A0ABU0DYF5_9FIRM</name>
<dbReference type="Gene3D" id="6.10.250.690">
    <property type="match status" value="1"/>
</dbReference>
<evidence type="ECO:0000259" key="9">
    <source>
        <dbReference type="PROSITE" id="PS51755"/>
    </source>
</evidence>
<evidence type="ECO:0000256" key="5">
    <source>
        <dbReference type="ARBA" id="ARBA00023163"/>
    </source>
</evidence>
<feature type="domain" description="OmpR/PhoB-type" evidence="9">
    <location>
        <begin position="124"/>
        <end position="222"/>
    </location>
</feature>
<dbReference type="PROSITE" id="PS50110">
    <property type="entry name" value="RESPONSE_REGULATORY"/>
    <property type="match status" value="1"/>
</dbReference>
<dbReference type="Gene3D" id="1.10.10.10">
    <property type="entry name" value="Winged helix-like DNA-binding domain superfamily/Winged helix DNA-binding domain"/>
    <property type="match status" value="1"/>
</dbReference>
<keyword evidence="3" id="KW-0805">Transcription regulation</keyword>
<proteinExistence type="predicted"/>
<evidence type="ECO:0000256" key="6">
    <source>
        <dbReference type="PROSITE-ProRule" id="PRU00169"/>
    </source>
</evidence>
<dbReference type="PANTHER" id="PTHR48111">
    <property type="entry name" value="REGULATOR OF RPOS"/>
    <property type="match status" value="1"/>
</dbReference>
<dbReference type="Pfam" id="PF00486">
    <property type="entry name" value="Trans_reg_C"/>
    <property type="match status" value="1"/>
</dbReference>
<dbReference type="InterPro" id="IPR011006">
    <property type="entry name" value="CheY-like_superfamily"/>
</dbReference>
<keyword evidence="2" id="KW-0902">Two-component regulatory system</keyword>
<reference evidence="10 11" key="1">
    <citation type="submission" date="2023-07" db="EMBL/GenBank/DDBJ databases">
        <title>Genomic Encyclopedia of Type Strains, Phase IV (KMG-IV): sequencing the most valuable type-strain genomes for metagenomic binning, comparative biology and taxonomic classification.</title>
        <authorList>
            <person name="Goeker M."/>
        </authorList>
    </citation>
    <scope>NUCLEOTIDE SEQUENCE [LARGE SCALE GENOMIC DNA]</scope>
    <source>
        <strain evidence="10 11">DSM 16784</strain>
    </source>
</reference>
<accession>A0ABU0DYF5</accession>
<keyword evidence="4 7" id="KW-0238">DNA-binding</keyword>
<dbReference type="InterPro" id="IPR001867">
    <property type="entry name" value="OmpR/PhoB-type_DNA-bd"/>
</dbReference>
<dbReference type="InterPro" id="IPR039420">
    <property type="entry name" value="WalR-like"/>
</dbReference>
<dbReference type="InterPro" id="IPR001789">
    <property type="entry name" value="Sig_transdc_resp-reg_receiver"/>
</dbReference>
<dbReference type="InterPro" id="IPR036388">
    <property type="entry name" value="WH-like_DNA-bd_sf"/>
</dbReference>
<dbReference type="CDD" id="cd17624">
    <property type="entry name" value="REC_OmpR_PmrA-like"/>
    <property type="match status" value="1"/>
</dbReference>
<keyword evidence="11" id="KW-1185">Reference proteome</keyword>
<evidence type="ECO:0000313" key="10">
    <source>
        <dbReference type="EMBL" id="MDQ0359330.1"/>
    </source>
</evidence>
<evidence type="ECO:0000256" key="2">
    <source>
        <dbReference type="ARBA" id="ARBA00023012"/>
    </source>
</evidence>
<keyword evidence="5" id="KW-0804">Transcription</keyword>
<protein>
    <submittedName>
        <fullName evidence="10">DNA-binding response OmpR family regulator</fullName>
    </submittedName>
</protein>
<dbReference type="CDD" id="cd00383">
    <property type="entry name" value="trans_reg_C"/>
    <property type="match status" value="1"/>
</dbReference>
<dbReference type="Gene3D" id="3.40.50.2300">
    <property type="match status" value="1"/>
</dbReference>
<dbReference type="EMBL" id="JAUSUR010000001">
    <property type="protein sequence ID" value="MDQ0359330.1"/>
    <property type="molecule type" value="Genomic_DNA"/>
</dbReference>
<dbReference type="GO" id="GO:0003677">
    <property type="term" value="F:DNA binding"/>
    <property type="evidence" value="ECO:0007669"/>
    <property type="project" value="UniProtKB-KW"/>
</dbReference>
<dbReference type="PANTHER" id="PTHR48111:SF22">
    <property type="entry name" value="REGULATOR OF RPOS"/>
    <property type="match status" value="1"/>
</dbReference>
<evidence type="ECO:0000256" key="7">
    <source>
        <dbReference type="PROSITE-ProRule" id="PRU01091"/>
    </source>
</evidence>
<sequence>MKILIIEDNKDLSFFMKTGLKKYGFQIDTADDAEEGEEKLLINQYDVMLLDLNLPDKDGLLILDNMRTNGVDLPVIIITARKEVEDRIKGLDIGADDYMVKPFELTELNSRIHAVIRRFHGRTNPVINIGKISVHPTNRTASISGKELVLKPKEFDILEYLAQKYPAVVSSEEIAEHVYDENYDPFSSVLRVHIARLRKKVISIGGEQMFVTIRGKGYTLCGD</sequence>
<dbReference type="SUPFAM" id="SSF52172">
    <property type="entry name" value="CheY-like"/>
    <property type="match status" value="1"/>
</dbReference>
<organism evidence="10 11">
    <name type="scientific">Breznakia pachnodae</name>
    <dbReference type="NCBI Taxonomy" id="265178"/>
    <lineage>
        <taxon>Bacteria</taxon>
        <taxon>Bacillati</taxon>
        <taxon>Bacillota</taxon>
        <taxon>Erysipelotrichia</taxon>
        <taxon>Erysipelotrichales</taxon>
        <taxon>Erysipelotrichaceae</taxon>
        <taxon>Breznakia</taxon>
    </lineage>
</organism>
<comment type="caution">
    <text evidence="10">The sequence shown here is derived from an EMBL/GenBank/DDBJ whole genome shotgun (WGS) entry which is preliminary data.</text>
</comment>
<feature type="DNA-binding region" description="OmpR/PhoB-type" evidence="7">
    <location>
        <begin position="124"/>
        <end position="222"/>
    </location>
</feature>
<dbReference type="Pfam" id="PF00072">
    <property type="entry name" value="Response_reg"/>
    <property type="match status" value="1"/>
</dbReference>
<dbReference type="PROSITE" id="PS51755">
    <property type="entry name" value="OMPR_PHOB"/>
    <property type="match status" value="1"/>
</dbReference>
<dbReference type="RefSeq" id="WP_307404362.1">
    <property type="nucleotide sequence ID" value="NZ_JAUSUR010000001.1"/>
</dbReference>